<dbReference type="AlphaFoldDB" id="A0A6G1Q1C1"/>
<name>A0A6G1Q1C1_CHAAH</name>
<keyword evidence="2" id="KW-1185">Reference proteome</keyword>
<organism evidence="1 2">
    <name type="scientific">Channa argus</name>
    <name type="common">Northern snakehead</name>
    <name type="synonym">Ophicephalus argus</name>
    <dbReference type="NCBI Taxonomy" id="215402"/>
    <lineage>
        <taxon>Eukaryota</taxon>
        <taxon>Metazoa</taxon>
        <taxon>Chordata</taxon>
        <taxon>Craniata</taxon>
        <taxon>Vertebrata</taxon>
        <taxon>Euteleostomi</taxon>
        <taxon>Actinopterygii</taxon>
        <taxon>Neopterygii</taxon>
        <taxon>Teleostei</taxon>
        <taxon>Neoteleostei</taxon>
        <taxon>Acanthomorphata</taxon>
        <taxon>Anabantaria</taxon>
        <taxon>Anabantiformes</taxon>
        <taxon>Channoidei</taxon>
        <taxon>Channidae</taxon>
        <taxon>Channa</taxon>
    </lineage>
</organism>
<gene>
    <name evidence="1" type="ORF">EXN66_Car012079</name>
</gene>
<evidence type="ECO:0000313" key="1">
    <source>
        <dbReference type="EMBL" id="KAF3696401.1"/>
    </source>
</evidence>
<reference evidence="1 2" key="1">
    <citation type="submission" date="2019-02" db="EMBL/GenBank/DDBJ databases">
        <title>Opniocepnalus argus genome.</title>
        <authorList>
            <person name="Zhou C."/>
            <person name="Xiao S."/>
        </authorList>
    </citation>
    <scope>NUCLEOTIDE SEQUENCE [LARGE SCALE GENOMIC DNA]</scope>
    <source>
        <strain evidence="1">OARG1902GOOAL</strain>
        <tissue evidence="1">Muscle</tissue>
    </source>
</reference>
<evidence type="ECO:0000313" key="2">
    <source>
        <dbReference type="Proteomes" id="UP000503349"/>
    </source>
</evidence>
<dbReference type="EMBL" id="CM015723">
    <property type="protein sequence ID" value="KAF3696401.1"/>
    <property type="molecule type" value="Genomic_DNA"/>
</dbReference>
<protein>
    <submittedName>
        <fullName evidence="1">Uncharacterized protein</fullName>
    </submittedName>
</protein>
<reference evidence="2" key="2">
    <citation type="submission" date="2019-02" db="EMBL/GenBank/DDBJ databases">
        <title>Opniocepnalus argus Var Kimnra genome.</title>
        <authorList>
            <person name="Zhou C."/>
            <person name="Xiao S."/>
        </authorList>
    </citation>
    <scope>NUCLEOTIDE SEQUENCE [LARGE SCALE GENOMIC DNA]</scope>
</reference>
<sequence>MVNILIIIVQMNNVICTKNTQEVSIMNVFSELQKESQTMHAGKSAGFLTLKLHLISRSSFFIQLSSN</sequence>
<accession>A0A6G1Q1C1</accession>
<proteinExistence type="predicted"/>
<dbReference type="Proteomes" id="UP000503349">
    <property type="component" value="Chromosome 12"/>
</dbReference>